<name>A0ABW4ZU24_9BACL</name>
<dbReference type="InterPro" id="IPR028098">
    <property type="entry name" value="Glyco_trans_4-like_N"/>
</dbReference>
<dbReference type="PANTHER" id="PTHR46401">
    <property type="entry name" value="GLYCOSYLTRANSFERASE WBBK-RELATED"/>
    <property type="match status" value="1"/>
</dbReference>
<dbReference type="Pfam" id="PF13439">
    <property type="entry name" value="Glyco_transf_4"/>
    <property type="match status" value="1"/>
</dbReference>
<proteinExistence type="predicted"/>
<organism evidence="4 5">
    <name type="scientific">Tumebacillus lipolyticus</name>
    <dbReference type="NCBI Taxonomy" id="1280370"/>
    <lineage>
        <taxon>Bacteria</taxon>
        <taxon>Bacillati</taxon>
        <taxon>Bacillota</taxon>
        <taxon>Bacilli</taxon>
        <taxon>Bacillales</taxon>
        <taxon>Alicyclobacillaceae</taxon>
        <taxon>Tumebacillus</taxon>
    </lineage>
</organism>
<comment type="caution">
    <text evidence="4">The sequence shown here is derived from an EMBL/GenBank/DDBJ whole genome shotgun (WGS) entry which is preliminary data.</text>
</comment>
<dbReference type="Proteomes" id="UP001597343">
    <property type="component" value="Unassembled WGS sequence"/>
</dbReference>
<protein>
    <submittedName>
        <fullName evidence="4">Glycosyltransferase family 4 protein</fullName>
    </submittedName>
</protein>
<dbReference type="SUPFAM" id="SSF53756">
    <property type="entry name" value="UDP-Glycosyltransferase/glycogen phosphorylase"/>
    <property type="match status" value="1"/>
</dbReference>
<dbReference type="PANTHER" id="PTHR46401:SF2">
    <property type="entry name" value="GLYCOSYLTRANSFERASE WBBK-RELATED"/>
    <property type="match status" value="1"/>
</dbReference>
<dbReference type="RefSeq" id="WP_386044066.1">
    <property type="nucleotide sequence ID" value="NZ_JBHUIO010000002.1"/>
</dbReference>
<dbReference type="Pfam" id="PF00534">
    <property type="entry name" value="Glycos_transf_1"/>
    <property type="match status" value="1"/>
</dbReference>
<keyword evidence="5" id="KW-1185">Reference proteome</keyword>
<dbReference type="Gene3D" id="3.40.50.2000">
    <property type="entry name" value="Glycogen Phosphorylase B"/>
    <property type="match status" value="2"/>
</dbReference>
<dbReference type="EMBL" id="JBHUIO010000002">
    <property type="protein sequence ID" value="MFD2169014.1"/>
    <property type="molecule type" value="Genomic_DNA"/>
</dbReference>
<evidence type="ECO:0000259" key="2">
    <source>
        <dbReference type="Pfam" id="PF00534"/>
    </source>
</evidence>
<evidence type="ECO:0000256" key="1">
    <source>
        <dbReference type="ARBA" id="ARBA00022679"/>
    </source>
</evidence>
<sequence length="379" mass="43434">MKIGLDARGAIWYRGTGIGTYTYQLIKNLYVHDKENEYRFFWPGDEYKNLDPTVDEIFNSIERSKDKFWEEVHIPMSVEQEKIDLYHVPQNGIGLPLKKSCPNVVTVHDLIPYLYPETVGKGYLKIFLQEMPRIMEQSDLIITVSQHSKRDIQRIFQIPEEKIVVTPEAPESVYRPIDRQVAKRFVKDRFGIDRPYVIYIGGFSPRKNVRGLINAFYEIQDEIDPNYALVLVGKEARDYDDTVMLVEALRLQKRVIFTGFAAVQELPHLYNAADLCVYPSYYEGFGLPPLEAMACGVPTIASNASSIPEVTGDAALLVNPHDLFELAEQMKRVLGSQALREQMSEDGLRQADQFSWKRCAQETLAAYEQLYARTKSQSG</sequence>
<feature type="domain" description="Glycosyl transferase family 1" evidence="2">
    <location>
        <begin position="193"/>
        <end position="347"/>
    </location>
</feature>
<accession>A0ABW4ZU24</accession>
<feature type="domain" description="Glycosyltransferase subfamily 4-like N-terminal" evidence="3">
    <location>
        <begin position="17"/>
        <end position="167"/>
    </location>
</feature>
<dbReference type="InterPro" id="IPR001296">
    <property type="entry name" value="Glyco_trans_1"/>
</dbReference>
<dbReference type="CDD" id="cd03809">
    <property type="entry name" value="GT4_MtfB-like"/>
    <property type="match status" value="1"/>
</dbReference>
<gene>
    <name evidence="4" type="ORF">ACFSOY_03140</name>
</gene>
<evidence type="ECO:0000313" key="4">
    <source>
        <dbReference type="EMBL" id="MFD2169014.1"/>
    </source>
</evidence>
<evidence type="ECO:0000259" key="3">
    <source>
        <dbReference type="Pfam" id="PF13439"/>
    </source>
</evidence>
<evidence type="ECO:0000313" key="5">
    <source>
        <dbReference type="Proteomes" id="UP001597343"/>
    </source>
</evidence>
<reference evidence="5" key="1">
    <citation type="journal article" date="2019" name="Int. J. Syst. Evol. Microbiol.">
        <title>The Global Catalogue of Microorganisms (GCM) 10K type strain sequencing project: providing services to taxonomists for standard genome sequencing and annotation.</title>
        <authorList>
            <consortium name="The Broad Institute Genomics Platform"/>
            <consortium name="The Broad Institute Genome Sequencing Center for Infectious Disease"/>
            <person name="Wu L."/>
            <person name="Ma J."/>
        </authorList>
    </citation>
    <scope>NUCLEOTIDE SEQUENCE [LARGE SCALE GENOMIC DNA]</scope>
    <source>
        <strain evidence="5">CGMCC 1.13574</strain>
    </source>
</reference>
<keyword evidence="1" id="KW-0808">Transferase</keyword>